<dbReference type="PANTHER" id="PTHR32322:SF2">
    <property type="entry name" value="EAMA DOMAIN-CONTAINING PROTEIN"/>
    <property type="match status" value="1"/>
</dbReference>
<dbReference type="EMBL" id="JAGETV010000007">
    <property type="protein sequence ID" value="MBO1927130.1"/>
    <property type="molecule type" value="Genomic_DNA"/>
</dbReference>
<comment type="caution">
    <text evidence="8">The sequence shown here is derived from an EMBL/GenBank/DDBJ whole genome shotgun (WGS) entry which is preliminary data.</text>
</comment>
<feature type="transmembrane region" description="Helical" evidence="6">
    <location>
        <begin position="238"/>
        <end position="258"/>
    </location>
</feature>
<name>A0ABS3Q5J2_9GAMM</name>
<dbReference type="SUPFAM" id="SSF103481">
    <property type="entry name" value="Multidrug resistance efflux transporter EmrE"/>
    <property type="match status" value="2"/>
</dbReference>
<comment type="subcellular location">
    <subcellularLocation>
        <location evidence="1">Membrane</location>
        <topology evidence="1">Multi-pass membrane protein</topology>
    </subcellularLocation>
</comment>
<dbReference type="InterPro" id="IPR000620">
    <property type="entry name" value="EamA_dom"/>
</dbReference>
<dbReference type="Pfam" id="PF00892">
    <property type="entry name" value="EamA"/>
    <property type="match status" value="2"/>
</dbReference>
<gene>
    <name evidence="8" type="ORF">J3998_06030</name>
</gene>
<protein>
    <submittedName>
        <fullName evidence="8">DMT family transporter</fullName>
    </submittedName>
</protein>
<evidence type="ECO:0000256" key="2">
    <source>
        <dbReference type="ARBA" id="ARBA00007362"/>
    </source>
</evidence>
<evidence type="ECO:0000256" key="1">
    <source>
        <dbReference type="ARBA" id="ARBA00004141"/>
    </source>
</evidence>
<dbReference type="Proteomes" id="UP000664835">
    <property type="component" value="Unassembled WGS sequence"/>
</dbReference>
<evidence type="ECO:0000259" key="7">
    <source>
        <dbReference type="Pfam" id="PF00892"/>
    </source>
</evidence>
<feature type="transmembrane region" description="Helical" evidence="6">
    <location>
        <begin position="92"/>
        <end position="111"/>
    </location>
</feature>
<keyword evidence="3 6" id="KW-0812">Transmembrane</keyword>
<evidence type="ECO:0000313" key="8">
    <source>
        <dbReference type="EMBL" id="MBO1927130.1"/>
    </source>
</evidence>
<dbReference type="PANTHER" id="PTHR32322">
    <property type="entry name" value="INNER MEMBRANE TRANSPORTER"/>
    <property type="match status" value="1"/>
</dbReference>
<evidence type="ECO:0000256" key="4">
    <source>
        <dbReference type="ARBA" id="ARBA00022989"/>
    </source>
</evidence>
<feature type="transmembrane region" description="Helical" evidence="6">
    <location>
        <begin position="123"/>
        <end position="140"/>
    </location>
</feature>
<feature type="transmembrane region" description="Helical" evidence="6">
    <location>
        <begin position="29"/>
        <end position="52"/>
    </location>
</feature>
<evidence type="ECO:0000313" key="9">
    <source>
        <dbReference type="Proteomes" id="UP000664835"/>
    </source>
</evidence>
<sequence length="313" mass="34327">MPSFAVIILLTTAVIWGMTWLPLKILHDYGFNGIAISFWVYALMFIAISAFLWRYPTQIKQNWLALLGILLFGGGALLAFNTSMIFGDVIRAMVLFYLLPLWGLIGGRLFLGEKITPIRSIGMGLSIIGAFLVVGGFNAFNSAPSWIDLLAISAGFLFAMNNVIFRATPELPTVLKLNFMFLGTTLLALLALLQMDLSIVPEVSSHAWLTLIGFAMIWMLLANYGTQWAVTQMESGKSSIILILELVTAVVSASLILGETMKPIEMFGGLLIFIAALLETLSARNKQQSNKKPVSQNVAAIPKSYLADQKLKD</sequence>
<feature type="transmembrane region" description="Helical" evidence="6">
    <location>
        <begin position="146"/>
        <end position="165"/>
    </location>
</feature>
<feature type="domain" description="EamA" evidence="7">
    <location>
        <begin position="4"/>
        <end position="134"/>
    </location>
</feature>
<evidence type="ECO:0000256" key="6">
    <source>
        <dbReference type="SAM" id="Phobius"/>
    </source>
</evidence>
<keyword evidence="4 6" id="KW-1133">Transmembrane helix</keyword>
<evidence type="ECO:0000256" key="5">
    <source>
        <dbReference type="ARBA" id="ARBA00023136"/>
    </source>
</evidence>
<comment type="similarity">
    <text evidence="2">Belongs to the EamA transporter family.</text>
</comment>
<feature type="transmembrane region" description="Helical" evidence="6">
    <location>
        <begin position="5"/>
        <end position="23"/>
    </location>
</feature>
<evidence type="ECO:0000256" key="3">
    <source>
        <dbReference type="ARBA" id="ARBA00022692"/>
    </source>
</evidence>
<feature type="transmembrane region" description="Helical" evidence="6">
    <location>
        <begin position="177"/>
        <end position="195"/>
    </location>
</feature>
<accession>A0ABS3Q5J2</accession>
<dbReference type="InterPro" id="IPR050638">
    <property type="entry name" value="AA-Vitamin_Transporters"/>
</dbReference>
<feature type="transmembrane region" description="Helical" evidence="6">
    <location>
        <begin position="207"/>
        <end position="226"/>
    </location>
</feature>
<organism evidence="8 9">
    <name type="scientific">Thiomicrorhabdus marina</name>
    <dbReference type="NCBI Taxonomy" id="2818442"/>
    <lineage>
        <taxon>Bacteria</taxon>
        <taxon>Pseudomonadati</taxon>
        <taxon>Pseudomonadota</taxon>
        <taxon>Gammaproteobacteria</taxon>
        <taxon>Thiotrichales</taxon>
        <taxon>Piscirickettsiaceae</taxon>
        <taxon>Thiomicrorhabdus</taxon>
    </lineage>
</organism>
<feature type="transmembrane region" description="Helical" evidence="6">
    <location>
        <begin position="264"/>
        <end position="283"/>
    </location>
</feature>
<keyword evidence="5 6" id="KW-0472">Membrane</keyword>
<dbReference type="InterPro" id="IPR037185">
    <property type="entry name" value="EmrE-like"/>
</dbReference>
<dbReference type="RefSeq" id="WP_208148576.1">
    <property type="nucleotide sequence ID" value="NZ_JAGETV010000007.1"/>
</dbReference>
<reference evidence="8 9" key="1">
    <citation type="submission" date="2021-03" db="EMBL/GenBank/DDBJ databases">
        <title>Thiomicrorhabdus sp.nov.,novel sulfur-oxidizing bacteria isolated from coastal sediment.</title>
        <authorList>
            <person name="Liu X."/>
        </authorList>
    </citation>
    <scope>NUCLEOTIDE SEQUENCE [LARGE SCALE GENOMIC DNA]</scope>
    <source>
        <strain evidence="8 9">6S2-11</strain>
    </source>
</reference>
<feature type="transmembrane region" description="Helical" evidence="6">
    <location>
        <begin position="64"/>
        <end position="86"/>
    </location>
</feature>
<feature type="domain" description="EamA" evidence="7">
    <location>
        <begin position="146"/>
        <end position="278"/>
    </location>
</feature>
<proteinExistence type="inferred from homology"/>
<keyword evidence="9" id="KW-1185">Reference proteome</keyword>